<name>A0ABP8AVP1_9MICO</name>
<dbReference type="EMBL" id="BAABBX010000015">
    <property type="protein sequence ID" value="GAA4191679.1"/>
    <property type="molecule type" value="Genomic_DNA"/>
</dbReference>
<sequence>MTVSAEHRVGRPQPLLHNALVVLKAPTQAWSDDRGDMGGLPVHGLYHSNTRVIDRLGFGVEGHELEQLRALEDSASRTTFTMLLRGLPGERADPRFRIERTREVDAGRLAETIVFNSGLAHAHTITAVLTLHADFSPIHLVKDGFTREDAAPDAVVQFDGGADARWSEDGVKLRVVAPGATVTRRGDRFEFRWQVEVPPNGAPAIGWWAELDDERAVVESAIDEPDWSAESVPFFDLRLRRWVERALTDLRALRVTLRDQREPFLAAGAPWFFTLFGRDSLIAARFLLPLDPGLALSTLRALAQLQGTKVDPHNAEQPGKIMHELRPVTLELPQQNIMLPPLYYGTIDATPLWITLLRDAWQAGADETEVRALLPSLRAALDWMRDFGMGDDGFLRYIDESGRGLSNQGWKDSDDSIQWHDGRLAEGPIALCEVQGYAYAAALAGAELLDAFGEQGAQQWRAWAAELRERFNASFWVSSPGGDYPAIALDAHGARVDSVASNMGHLLGTGIVSREQAALIARRLLSPELSSGFGLRTMSTADAGYWPLSYHGGSVWAHDTAVAVLGLAREGFVDEARELADGLISAAVRLGYRMPELHSGDPFHGTESPIPYPAACRPQAWSAAAAIAIAYAVR</sequence>
<accession>A0ABP8AVP1</accession>
<dbReference type="RefSeq" id="WP_344776962.1">
    <property type="nucleotide sequence ID" value="NZ_BAABBX010000015.1"/>
</dbReference>
<dbReference type="Proteomes" id="UP001500213">
    <property type="component" value="Unassembled WGS sequence"/>
</dbReference>
<evidence type="ECO:0000313" key="3">
    <source>
        <dbReference type="EMBL" id="GAA4191679.1"/>
    </source>
</evidence>
<evidence type="ECO:0000313" key="4">
    <source>
        <dbReference type="Proteomes" id="UP001500213"/>
    </source>
</evidence>
<gene>
    <name evidence="3" type="ORF">GCM10022288_22860</name>
</gene>
<dbReference type="Gene3D" id="1.50.10.10">
    <property type="match status" value="1"/>
</dbReference>
<dbReference type="InterPro" id="IPR032856">
    <property type="entry name" value="GDE_N_bis"/>
</dbReference>
<keyword evidence="4" id="KW-1185">Reference proteome</keyword>
<dbReference type="Pfam" id="PF14742">
    <property type="entry name" value="GDE_N_bis"/>
    <property type="match status" value="1"/>
</dbReference>
<dbReference type="SUPFAM" id="SSF48208">
    <property type="entry name" value="Six-hairpin glycosidases"/>
    <property type="match status" value="1"/>
</dbReference>
<protein>
    <submittedName>
        <fullName evidence="3">Glycogen debranching N-terminal domain-containing protein</fullName>
    </submittedName>
</protein>
<organism evidence="3 4">
    <name type="scientific">Gryllotalpicola kribbensis</name>
    <dbReference type="NCBI Taxonomy" id="993084"/>
    <lineage>
        <taxon>Bacteria</taxon>
        <taxon>Bacillati</taxon>
        <taxon>Actinomycetota</taxon>
        <taxon>Actinomycetes</taxon>
        <taxon>Micrococcales</taxon>
        <taxon>Microbacteriaceae</taxon>
        <taxon>Gryllotalpicola</taxon>
    </lineage>
</organism>
<evidence type="ECO:0000259" key="2">
    <source>
        <dbReference type="Pfam" id="PF22422"/>
    </source>
</evidence>
<feature type="domain" description="Mannosylglycerate hydrolase MGH1-like glycoside hydrolase" evidence="2">
    <location>
        <begin position="347"/>
        <end position="587"/>
    </location>
</feature>
<dbReference type="InterPro" id="IPR008928">
    <property type="entry name" value="6-hairpin_glycosidase_sf"/>
</dbReference>
<feature type="domain" description="Putative glycogen debranching enzyme N-terminal" evidence="1">
    <location>
        <begin position="25"/>
        <end position="202"/>
    </location>
</feature>
<reference evidence="4" key="1">
    <citation type="journal article" date="2019" name="Int. J. Syst. Evol. Microbiol.">
        <title>The Global Catalogue of Microorganisms (GCM) 10K type strain sequencing project: providing services to taxonomists for standard genome sequencing and annotation.</title>
        <authorList>
            <consortium name="The Broad Institute Genomics Platform"/>
            <consortium name="The Broad Institute Genome Sequencing Center for Infectious Disease"/>
            <person name="Wu L."/>
            <person name="Ma J."/>
        </authorList>
    </citation>
    <scope>NUCLEOTIDE SEQUENCE [LARGE SCALE GENOMIC DNA]</scope>
    <source>
        <strain evidence="4">JCM 17593</strain>
    </source>
</reference>
<evidence type="ECO:0000259" key="1">
    <source>
        <dbReference type="Pfam" id="PF14742"/>
    </source>
</evidence>
<proteinExistence type="predicted"/>
<dbReference type="Pfam" id="PF22422">
    <property type="entry name" value="MGH1-like_GH"/>
    <property type="match status" value="1"/>
</dbReference>
<dbReference type="InterPro" id="IPR012341">
    <property type="entry name" value="6hp_glycosidase-like_sf"/>
</dbReference>
<comment type="caution">
    <text evidence="3">The sequence shown here is derived from an EMBL/GenBank/DDBJ whole genome shotgun (WGS) entry which is preliminary data.</text>
</comment>
<dbReference type="InterPro" id="IPR054491">
    <property type="entry name" value="MGH1-like_GH"/>
</dbReference>